<dbReference type="Gene3D" id="3.40.30.10">
    <property type="entry name" value="Glutaredoxin"/>
    <property type="match status" value="1"/>
</dbReference>
<dbReference type="Pfam" id="PF13409">
    <property type="entry name" value="GST_N_2"/>
    <property type="match status" value="1"/>
</dbReference>
<feature type="domain" description="GST N-terminal" evidence="2">
    <location>
        <begin position="1"/>
        <end position="80"/>
    </location>
</feature>
<dbReference type="EMBL" id="MSFO01000007">
    <property type="protein sequence ID" value="PLB46266.1"/>
    <property type="molecule type" value="Genomic_DNA"/>
</dbReference>
<dbReference type="Pfam" id="PF00043">
    <property type="entry name" value="GST_C"/>
    <property type="match status" value="1"/>
</dbReference>
<evidence type="ECO:0000259" key="2">
    <source>
        <dbReference type="PROSITE" id="PS50404"/>
    </source>
</evidence>
<keyword evidence="4" id="KW-0808">Transferase</keyword>
<dbReference type="GO" id="GO:0016740">
    <property type="term" value="F:transferase activity"/>
    <property type="evidence" value="ECO:0007669"/>
    <property type="project" value="UniProtKB-KW"/>
</dbReference>
<dbReference type="InterPro" id="IPR010987">
    <property type="entry name" value="Glutathione-S-Trfase_C-like"/>
</dbReference>
<dbReference type="VEuPathDB" id="FungiDB:P170DRAFT_458352"/>
<gene>
    <name evidence="4" type="ORF">P170DRAFT_458352</name>
</gene>
<comment type="similarity">
    <text evidence="1">Belongs to the GST superfamily.</text>
</comment>
<dbReference type="AlphaFoldDB" id="A0A2I2G0A8"/>
<dbReference type="GeneID" id="36559490"/>
<dbReference type="CDD" id="cd03046">
    <property type="entry name" value="GST_N_GTT1_like"/>
    <property type="match status" value="1"/>
</dbReference>
<dbReference type="Proteomes" id="UP000234275">
    <property type="component" value="Unassembled WGS sequence"/>
</dbReference>
<dbReference type="SFLD" id="SFLDG00358">
    <property type="entry name" value="Main_(cytGST)"/>
    <property type="match status" value="1"/>
</dbReference>
<dbReference type="InterPro" id="IPR004046">
    <property type="entry name" value="GST_C"/>
</dbReference>
<keyword evidence="5" id="KW-1185">Reference proteome</keyword>
<dbReference type="PANTHER" id="PTHR44051">
    <property type="entry name" value="GLUTATHIONE S-TRANSFERASE-RELATED"/>
    <property type="match status" value="1"/>
</dbReference>
<dbReference type="OrthoDB" id="2309723at2759"/>
<dbReference type="InterPro" id="IPR040079">
    <property type="entry name" value="Glutathione_S-Trfase"/>
</dbReference>
<evidence type="ECO:0000256" key="1">
    <source>
        <dbReference type="ARBA" id="ARBA00007409"/>
    </source>
</evidence>
<name>A0A2I2G0A8_9EURO</name>
<dbReference type="STRING" id="1392250.A0A2I2G0A8"/>
<evidence type="ECO:0000313" key="5">
    <source>
        <dbReference type="Proteomes" id="UP000234275"/>
    </source>
</evidence>
<dbReference type="RefSeq" id="XP_024701568.1">
    <property type="nucleotide sequence ID" value="XM_024851791.1"/>
</dbReference>
<dbReference type="SUPFAM" id="SSF47616">
    <property type="entry name" value="GST C-terminal domain-like"/>
    <property type="match status" value="1"/>
</dbReference>
<dbReference type="PROSITE" id="PS50405">
    <property type="entry name" value="GST_CTER"/>
    <property type="match status" value="1"/>
</dbReference>
<evidence type="ECO:0000259" key="3">
    <source>
        <dbReference type="PROSITE" id="PS50405"/>
    </source>
</evidence>
<dbReference type="SFLD" id="SFLDS00019">
    <property type="entry name" value="Glutathione_Transferase_(cytos"/>
    <property type="match status" value="1"/>
</dbReference>
<protein>
    <submittedName>
        <fullName evidence="4">Glutathione S-transferase</fullName>
    </submittedName>
</protein>
<dbReference type="InterPro" id="IPR036282">
    <property type="entry name" value="Glutathione-S-Trfase_C_sf"/>
</dbReference>
<feature type="domain" description="GST C-terminal" evidence="3">
    <location>
        <begin position="86"/>
        <end position="209"/>
    </location>
</feature>
<dbReference type="PANTHER" id="PTHR44051:SF9">
    <property type="entry name" value="GLUTATHIONE S-TRANSFERASE 1"/>
    <property type="match status" value="1"/>
</dbReference>
<dbReference type="PROSITE" id="PS50404">
    <property type="entry name" value="GST_NTER"/>
    <property type="match status" value="1"/>
</dbReference>
<reference evidence="4 5" key="1">
    <citation type="submission" date="2016-12" db="EMBL/GenBank/DDBJ databases">
        <title>The genomes of Aspergillus section Nigri reveals drivers in fungal speciation.</title>
        <authorList>
            <consortium name="DOE Joint Genome Institute"/>
            <person name="Vesth T.C."/>
            <person name="Nybo J."/>
            <person name="Theobald S."/>
            <person name="Brandl J."/>
            <person name="Frisvad J.C."/>
            <person name="Nielsen K.F."/>
            <person name="Lyhne E.K."/>
            <person name="Kogle M.E."/>
            <person name="Kuo A."/>
            <person name="Riley R."/>
            <person name="Clum A."/>
            <person name="Nolan M."/>
            <person name="Lipzen A."/>
            <person name="Salamov A."/>
            <person name="Henrissat B."/>
            <person name="Wiebenga A."/>
            <person name="De Vries R.P."/>
            <person name="Grigoriev I.V."/>
            <person name="Mortensen U.H."/>
            <person name="Andersen M.R."/>
            <person name="Baker S.E."/>
        </authorList>
    </citation>
    <scope>NUCLEOTIDE SEQUENCE [LARGE SCALE GENOMIC DNA]</scope>
    <source>
        <strain evidence="4 5">IBT 23096</strain>
    </source>
</reference>
<sequence length="225" mass="25778">MVLTIHHLHVSQSERLPWLCEELAIPYELKTYHRAPLLAPVDYKALHPAATAPIIQDGPLTLAESCACIEYICHRYAGGKLFLPPSHPGYSDFLYWWHWVDGTFAPSVTRSMMMRGAGVDQENQFMVMTKTRLRRGLEALEERFSTNEWLAGEVFTVADIMVVFLLSTFRYFEPFSLTEYASVVEFLGRVGKREAYQVAMRKCEPDMELLLGAEGPERSFMEMSK</sequence>
<comment type="caution">
    <text evidence="4">The sequence shown here is derived from an EMBL/GenBank/DDBJ whole genome shotgun (WGS) entry which is preliminary data.</text>
</comment>
<dbReference type="Gene3D" id="1.20.1050.10">
    <property type="match status" value="1"/>
</dbReference>
<dbReference type="InterPro" id="IPR036249">
    <property type="entry name" value="Thioredoxin-like_sf"/>
</dbReference>
<proteinExistence type="inferred from homology"/>
<accession>A0A2I2G0A8</accession>
<dbReference type="SUPFAM" id="SSF52833">
    <property type="entry name" value="Thioredoxin-like"/>
    <property type="match status" value="1"/>
</dbReference>
<organism evidence="4 5">
    <name type="scientific">Aspergillus steynii IBT 23096</name>
    <dbReference type="NCBI Taxonomy" id="1392250"/>
    <lineage>
        <taxon>Eukaryota</taxon>
        <taxon>Fungi</taxon>
        <taxon>Dikarya</taxon>
        <taxon>Ascomycota</taxon>
        <taxon>Pezizomycotina</taxon>
        <taxon>Eurotiomycetes</taxon>
        <taxon>Eurotiomycetidae</taxon>
        <taxon>Eurotiales</taxon>
        <taxon>Aspergillaceae</taxon>
        <taxon>Aspergillus</taxon>
        <taxon>Aspergillus subgen. Circumdati</taxon>
    </lineage>
</organism>
<evidence type="ECO:0000313" key="4">
    <source>
        <dbReference type="EMBL" id="PLB46266.1"/>
    </source>
</evidence>
<dbReference type="InterPro" id="IPR004045">
    <property type="entry name" value="Glutathione_S-Trfase_N"/>
</dbReference>